<dbReference type="PATRIC" id="fig|1209989.3.peg.2382"/>
<feature type="domain" description="Metallo-beta-lactamase" evidence="1">
    <location>
        <begin position="18"/>
        <end position="209"/>
    </location>
</feature>
<dbReference type="RefSeq" id="WP_013778969.1">
    <property type="nucleotide sequence ID" value="NC_015519.1"/>
</dbReference>
<dbReference type="InterPro" id="IPR050855">
    <property type="entry name" value="NDM-1-like"/>
</dbReference>
<organism evidence="2 3">
    <name type="scientific">Tepidanaerobacter acetatoxydans (strain DSM 21804 / JCM 16047 / Re1)</name>
    <dbReference type="NCBI Taxonomy" id="1209989"/>
    <lineage>
        <taxon>Bacteria</taxon>
        <taxon>Bacillati</taxon>
        <taxon>Bacillota</taxon>
        <taxon>Clostridia</taxon>
        <taxon>Thermosediminibacterales</taxon>
        <taxon>Tepidanaerobacteraceae</taxon>
        <taxon>Tepidanaerobacter</taxon>
    </lineage>
</organism>
<accession>L0S344</accession>
<dbReference type="InterPro" id="IPR036866">
    <property type="entry name" value="RibonucZ/Hydroxyglut_hydro"/>
</dbReference>
<dbReference type="Proteomes" id="UP000010802">
    <property type="component" value="Chromosome"/>
</dbReference>
<protein>
    <submittedName>
        <fullName evidence="2">Beta-lactamase domain protein</fullName>
    </submittedName>
</protein>
<dbReference type="eggNOG" id="COG0491">
    <property type="taxonomic scope" value="Bacteria"/>
</dbReference>
<dbReference type="KEGG" id="tep:TepRe1_1918"/>
<reference evidence="3" key="1">
    <citation type="journal article" date="2013" name="Genome Announc.">
        <title>First genome sequence of a syntrophic acetate-oxidizing bacterium, Tepidanaerobacter acetatoxydans strain Re1.</title>
        <authorList>
            <person name="Manzoor S."/>
            <person name="Bongcam-Rudloff E."/>
            <person name="Schnurer A."/>
            <person name="Muller B."/>
        </authorList>
    </citation>
    <scope>NUCLEOTIDE SEQUENCE [LARGE SCALE GENOMIC DNA]</scope>
    <source>
        <strain evidence="3">Re1</strain>
    </source>
</reference>
<name>F4LQP4_TEPAE</name>
<dbReference type="SMART" id="SM00849">
    <property type="entry name" value="Lactamase_B"/>
    <property type="match status" value="1"/>
</dbReference>
<dbReference type="Pfam" id="PF00753">
    <property type="entry name" value="Lactamase_B"/>
    <property type="match status" value="1"/>
</dbReference>
<dbReference type="PANTHER" id="PTHR42951:SF14">
    <property type="entry name" value="METALLO-BETA-LACTAMASE SUPERFAMILY PROTEIN"/>
    <property type="match status" value="1"/>
</dbReference>
<dbReference type="CDD" id="cd07743">
    <property type="entry name" value="metallo-hydrolase-like_MBL-fold"/>
    <property type="match status" value="1"/>
</dbReference>
<dbReference type="EMBL" id="HF563609">
    <property type="protein sequence ID" value="CCP26889.1"/>
    <property type="molecule type" value="Genomic_DNA"/>
</dbReference>
<accession>F4LQP4</accession>
<keyword evidence="3" id="KW-1185">Reference proteome</keyword>
<gene>
    <name evidence="2" type="ordered locus">TEPIRE1_2066</name>
</gene>
<dbReference type="SUPFAM" id="SSF56281">
    <property type="entry name" value="Metallo-hydrolase/oxidoreductase"/>
    <property type="match status" value="1"/>
</dbReference>
<dbReference type="InterPro" id="IPR001279">
    <property type="entry name" value="Metallo-B-lactamas"/>
</dbReference>
<dbReference type="KEGG" id="tae:TepiRe1_2066"/>
<dbReference type="Gene3D" id="3.60.15.10">
    <property type="entry name" value="Ribonuclease Z/Hydroxyacylglutathione hydrolase-like"/>
    <property type="match status" value="1"/>
</dbReference>
<evidence type="ECO:0000259" key="1">
    <source>
        <dbReference type="SMART" id="SM00849"/>
    </source>
</evidence>
<dbReference type="PANTHER" id="PTHR42951">
    <property type="entry name" value="METALLO-BETA-LACTAMASE DOMAIN-CONTAINING"/>
    <property type="match status" value="1"/>
</dbReference>
<evidence type="ECO:0000313" key="3">
    <source>
        <dbReference type="Proteomes" id="UP000010802"/>
    </source>
</evidence>
<dbReference type="HOGENOM" id="CLU_061754_1_0_9"/>
<proteinExistence type="predicted"/>
<dbReference type="STRING" id="1209989.TepRe1_1918"/>
<dbReference type="AlphaFoldDB" id="F4LQP4"/>
<dbReference type="OrthoDB" id="11380at2"/>
<evidence type="ECO:0000313" key="2">
    <source>
        <dbReference type="EMBL" id="CCP26889.1"/>
    </source>
</evidence>
<sequence length="298" mass="33782">MNMELIKLRGRTYYIPGATNVGVYRYRNGLCTLVDTGLDNTTGRKILEVLEDNGLKVKYIVNTHAHPDHFGANNFIKENQPASLAAASHKEKIFMENSILEGIVLYGASPMPGLSTRVLKARDTIVDIEITEDHINLGDKRFEILPLEGHSFGQIGVATEDNVLFCGDAFFSEDKIEKYPFPFLFDVGAHLETLEYLLGTDYDYYILSHCDEPPEKPKSLIQKNIDNVKENLEIIADFLTQPLTREDLTELIIKKYDIPMNTSQYFITISSVGAFLTFLLEKQSINMDIIDGKMYFYA</sequence>